<accession>K0SA17</accession>
<proteinExistence type="predicted"/>
<feature type="region of interest" description="Disordered" evidence="1">
    <location>
        <begin position="1"/>
        <end position="69"/>
    </location>
</feature>
<comment type="caution">
    <text evidence="2">The sequence shown here is derived from an EMBL/GenBank/DDBJ whole genome shotgun (WGS) entry which is preliminary data.</text>
</comment>
<reference evidence="2 3" key="1">
    <citation type="journal article" date="2012" name="Genome Biol.">
        <title>Genome and low-iron response of an oceanic diatom adapted to chronic iron limitation.</title>
        <authorList>
            <person name="Lommer M."/>
            <person name="Specht M."/>
            <person name="Roy A.S."/>
            <person name="Kraemer L."/>
            <person name="Andreson R."/>
            <person name="Gutowska M.A."/>
            <person name="Wolf J."/>
            <person name="Bergner S.V."/>
            <person name="Schilhabel M.B."/>
            <person name="Klostermeier U.C."/>
            <person name="Beiko R.G."/>
            <person name="Rosenstiel P."/>
            <person name="Hippler M."/>
            <person name="Laroche J."/>
        </authorList>
    </citation>
    <scope>NUCLEOTIDE SEQUENCE [LARGE SCALE GENOMIC DNA]</scope>
    <source>
        <strain evidence="2 3">CCMP1005</strain>
    </source>
</reference>
<keyword evidence="3" id="KW-1185">Reference proteome</keyword>
<feature type="compositionally biased region" description="Low complexity" evidence="1">
    <location>
        <begin position="1"/>
        <end position="66"/>
    </location>
</feature>
<feature type="compositionally biased region" description="Polar residues" evidence="1">
    <location>
        <begin position="128"/>
        <end position="138"/>
    </location>
</feature>
<protein>
    <submittedName>
        <fullName evidence="2">Uncharacterized protein</fullName>
    </submittedName>
</protein>
<dbReference type="Proteomes" id="UP000266841">
    <property type="component" value="Unassembled WGS sequence"/>
</dbReference>
<dbReference type="EMBL" id="AGNL01033706">
    <property type="protein sequence ID" value="EJK55597.1"/>
    <property type="molecule type" value="Genomic_DNA"/>
</dbReference>
<organism evidence="2 3">
    <name type="scientific">Thalassiosira oceanica</name>
    <name type="common">Marine diatom</name>
    <dbReference type="NCBI Taxonomy" id="159749"/>
    <lineage>
        <taxon>Eukaryota</taxon>
        <taxon>Sar</taxon>
        <taxon>Stramenopiles</taxon>
        <taxon>Ochrophyta</taxon>
        <taxon>Bacillariophyta</taxon>
        <taxon>Coscinodiscophyceae</taxon>
        <taxon>Thalassiosirophycidae</taxon>
        <taxon>Thalassiosirales</taxon>
        <taxon>Thalassiosiraceae</taxon>
        <taxon>Thalassiosira</taxon>
    </lineage>
</organism>
<gene>
    <name evidence="2" type="ORF">THAOC_24660</name>
</gene>
<dbReference type="AlphaFoldDB" id="K0SA17"/>
<name>K0SA17_THAOC</name>
<evidence type="ECO:0000313" key="2">
    <source>
        <dbReference type="EMBL" id="EJK55597.1"/>
    </source>
</evidence>
<sequence>MPTRSPSPSQSPSEAPSTSPSRSPRPSWSPSEAPSTSPSRSPSPSQSPSKEPSTSPSQSPSMAPSAPVCPEVDIVFGNSCQVTANNIGGREGSNDKFAMVTNVGTYNGQPFHLKLESALPNGDDPNCSPGSAANQASC</sequence>
<feature type="region of interest" description="Disordered" evidence="1">
    <location>
        <begin position="117"/>
        <end position="138"/>
    </location>
</feature>
<evidence type="ECO:0000313" key="3">
    <source>
        <dbReference type="Proteomes" id="UP000266841"/>
    </source>
</evidence>
<feature type="non-terminal residue" evidence="2">
    <location>
        <position position="138"/>
    </location>
</feature>
<evidence type="ECO:0000256" key="1">
    <source>
        <dbReference type="SAM" id="MobiDB-lite"/>
    </source>
</evidence>